<gene>
    <name evidence="1" type="ORF">B9Q02_09905</name>
</gene>
<dbReference type="AlphaFoldDB" id="A0A2R6ACC3"/>
<protein>
    <recommendedName>
        <fullName evidence="3">DUF5655 domain-containing protein</fullName>
    </recommendedName>
</protein>
<sequence length="95" mass="11020">MSVVFDRLPEEKKKLVSQIRAAIMELDKDILEQVRPHRIVYSKGFAMRDFAELVLERGKVVLRTLSRNYTKTIEIRSAEDIEKALQEAKSALLFV</sequence>
<dbReference type="EMBL" id="NEXD01000088">
    <property type="protein sequence ID" value="PSN84054.1"/>
    <property type="molecule type" value="Genomic_DNA"/>
</dbReference>
<comment type="caution">
    <text evidence="1">The sequence shown here is derived from an EMBL/GenBank/DDBJ whole genome shotgun (WGS) entry which is preliminary data.</text>
</comment>
<evidence type="ECO:0008006" key="3">
    <source>
        <dbReference type="Google" id="ProtNLM"/>
    </source>
</evidence>
<dbReference type="Proteomes" id="UP000240569">
    <property type="component" value="Unassembled WGS sequence"/>
</dbReference>
<evidence type="ECO:0000313" key="1">
    <source>
        <dbReference type="EMBL" id="PSN84054.1"/>
    </source>
</evidence>
<reference evidence="1 2" key="1">
    <citation type="submission" date="2017-04" db="EMBL/GenBank/DDBJ databases">
        <title>Novel microbial lineages endemic to geothermal iron-oxide mats fill important gaps in the evolutionary history of Archaea.</title>
        <authorList>
            <person name="Jay Z.J."/>
            <person name="Beam J.P."/>
            <person name="Dlakic M."/>
            <person name="Rusch D.B."/>
            <person name="Kozubal M.A."/>
            <person name="Inskeep W.P."/>
        </authorList>
    </citation>
    <scope>NUCLEOTIDE SEQUENCE [LARGE SCALE GENOMIC DNA]</scope>
    <source>
        <strain evidence="1">BE_D</strain>
    </source>
</reference>
<accession>A0A2R6ACC3</accession>
<evidence type="ECO:0000313" key="2">
    <source>
        <dbReference type="Proteomes" id="UP000240569"/>
    </source>
</evidence>
<organism evidence="1 2">
    <name type="scientific">Candidatus Marsarchaeota G1 archaeon BE_D</name>
    <dbReference type="NCBI Taxonomy" id="1978156"/>
    <lineage>
        <taxon>Archaea</taxon>
        <taxon>Candidatus Marsarchaeota</taxon>
        <taxon>Candidatus Marsarchaeota group 1</taxon>
    </lineage>
</organism>
<name>A0A2R6ACC3_9ARCH</name>
<proteinExistence type="predicted"/>